<name>A0ABN9XJN7_9DINO</name>
<evidence type="ECO:0000313" key="2">
    <source>
        <dbReference type="EMBL" id="CAK0898477.1"/>
    </source>
</evidence>
<feature type="region of interest" description="Disordered" evidence="1">
    <location>
        <begin position="1"/>
        <end position="27"/>
    </location>
</feature>
<protein>
    <submittedName>
        <fullName evidence="2">Uncharacterized protein</fullName>
    </submittedName>
</protein>
<accession>A0ABN9XJN7</accession>
<proteinExistence type="predicted"/>
<sequence>MAPTDLVAEHRSRSPRRQAANAEQQAAQAEQITLPSAALRAALDVCKLADVKMTEATDALEKALQCNGKWSDSLVQALNTNQQLGKALEALTTALEENAKLKETVQELTGRVEALEGKKKFDLLEANSSKDDDKDGKGGGTPKDDGSKTGDDSKGDGAPKDDGSKTGGGDTAGTGDLYGLGSDEGPRQHSSLKQDGNTYEGKDNGTYAGKDGSTYECKDNGTYGTNEGKDESPHADSTGDGSEQQDDVDPDRYLISSIKNGHEFFEREAREAEEWRKRTFATCAKCGLYQVVATFACVGCCWPVFVI</sequence>
<feature type="compositionally biased region" description="Low complexity" evidence="1">
    <location>
        <begin position="18"/>
        <end position="27"/>
    </location>
</feature>
<reference evidence="2" key="1">
    <citation type="submission" date="2023-10" db="EMBL/GenBank/DDBJ databases">
        <authorList>
            <person name="Chen Y."/>
            <person name="Shah S."/>
            <person name="Dougan E. K."/>
            <person name="Thang M."/>
            <person name="Chan C."/>
        </authorList>
    </citation>
    <scope>NUCLEOTIDE SEQUENCE [LARGE SCALE GENOMIC DNA]</scope>
</reference>
<evidence type="ECO:0000313" key="3">
    <source>
        <dbReference type="Proteomes" id="UP001189429"/>
    </source>
</evidence>
<keyword evidence="3" id="KW-1185">Reference proteome</keyword>
<comment type="caution">
    <text evidence="2">The sequence shown here is derived from an EMBL/GenBank/DDBJ whole genome shotgun (WGS) entry which is preliminary data.</text>
</comment>
<evidence type="ECO:0000256" key="1">
    <source>
        <dbReference type="SAM" id="MobiDB-lite"/>
    </source>
</evidence>
<gene>
    <name evidence="2" type="ORF">PCOR1329_LOCUS76319</name>
</gene>
<dbReference type="EMBL" id="CAUYUJ010020480">
    <property type="protein sequence ID" value="CAK0898477.1"/>
    <property type="molecule type" value="Genomic_DNA"/>
</dbReference>
<dbReference type="Proteomes" id="UP001189429">
    <property type="component" value="Unassembled WGS sequence"/>
</dbReference>
<organism evidence="2 3">
    <name type="scientific">Prorocentrum cordatum</name>
    <dbReference type="NCBI Taxonomy" id="2364126"/>
    <lineage>
        <taxon>Eukaryota</taxon>
        <taxon>Sar</taxon>
        <taxon>Alveolata</taxon>
        <taxon>Dinophyceae</taxon>
        <taxon>Prorocentrales</taxon>
        <taxon>Prorocentraceae</taxon>
        <taxon>Prorocentrum</taxon>
    </lineage>
</organism>
<feature type="compositionally biased region" description="Gly residues" evidence="1">
    <location>
        <begin position="165"/>
        <end position="178"/>
    </location>
</feature>
<feature type="compositionally biased region" description="Polar residues" evidence="1">
    <location>
        <begin position="188"/>
        <end position="197"/>
    </location>
</feature>
<feature type="compositionally biased region" description="Basic and acidic residues" evidence="1">
    <location>
        <begin position="116"/>
        <end position="164"/>
    </location>
</feature>
<feature type="region of interest" description="Disordered" evidence="1">
    <location>
        <begin position="116"/>
        <end position="250"/>
    </location>
</feature>